<dbReference type="PANTHER" id="PTHR43656:SF2">
    <property type="entry name" value="BINDING OXIDOREDUCTASE, PUTATIVE (AFU_ORTHOLOGUE AFUA_2G08260)-RELATED"/>
    <property type="match status" value="1"/>
</dbReference>
<dbReference type="OrthoDB" id="9772736at2"/>
<keyword evidence="2" id="KW-0560">Oxidoreductase</keyword>
<evidence type="ECO:0000256" key="2">
    <source>
        <dbReference type="ARBA" id="ARBA00023002"/>
    </source>
</evidence>
<accession>A0A172XXA1</accession>
<feature type="domain" description="NADH:flavin oxidoreductase/NADH oxidase N-terminal" evidence="3">
    <location>
        <begin position="6"/>
        <end position="342"/>
    </location>
</feature>
<dbReference type="EMBL" id="CP015199">
    <property type="protein sequence ID" value="ANF51618.1"/>
    <property type="molecule type" value="Genomic_DNA"/>
</dbReference>
<dbReference type="RefSeq" id="WP_066755778.1">
    <property type="nucleotide sequence ID" value="NZ_CP015199.1"/>
</dbReference>
<reference evidence="4 5" key="1">
    <citation type="submission" date="2016-04" db="EMBL/GenBank/DDBJ databases">
        <title>Complete Genome Sequence of Chryseobacterium sp. IHBB 10212.</title>
        <authorList>
            <person name="Pal M."/>
            <person name="Swarnkar M.K."/>
            <person name="Kaushal K."/>
            <person name="Chhibber S."/>
            <person name="Singh A.K."/>
            <person name="Gulati A."/>
        </authorList>
    </citation>
    <scope>NUCLEOTIDE SEQUENCE [LARGE SCALE GENOMIC DNA]</scope>
    <source>
        <strain evidence="4 5">IHBB 10212</strain>
    </source>
</reference>
<dbReference type="InterPro" id="IPR051799">
    <property type="entry name" value="NADH_flavin_oxidoreductase"/>
</dbReference>
<dbReference type="InterPro" id="IPR013785">
    <property type="entry name" value="Aldolase_TIM"/>
</dbReference>
<name>A0A172XXA1_9FLAO</name>
<organism evidence="4 5">
    <name type="scientific">Chryseobacterium glaciei</name>
    <dbReference type="NCBI Taxonomy" id="1685010"/>
    <lineage>
        <taxon>Bacteria</taxon>
        <taxon>Pseudomonadati</taxon>
        <taxon>Bacteroidota</taxon>
        <taxon>Flavobacteriia</taxon>
        <taxon>Flavobacteriales</taxon>
        <taxon>Weeksellaceae</taxon>
        <taxon>Chryseobacterium group</taxon>
        <taxon>Chryseobacterium</taxon>
    </lineage>
</organism>
<dbReference type="Proteomes" id="UP000077824">
    <property type="component" value="Chromosome"/>
</dbReference>
<dbReference type="InterPro" id="IPR001155">
    <property type="entry name" value="OxRdtase_FMN_N"/>
</dbReference>
<dbReference type="Pfam" id="PF00724">
    <property type="entry name" value="Oxidored_FMN"/>
    <property type="match status" value="1"/>
</dbReference>
<keyword evidence="5" id="KW-1185">Reference proteome</keyword>
<proteinExistence type="predicted"/>
<evidence type="ECO:0000313" key="4">
    <source>
        <dbReference type="EMBL" id="ANF51618.1"/>
    </source>
</evidence>
<sequence length="378" mass="42069">MNKYNKLFSPLSFDKGISLKNRIVMSPMTTWASNEDFTISDEEVEYYRKRVNGVGLVITGCTHVMANGIGFTHEFAGYDDTFLPSLKKLADAAKSGGAPAILQMFHAGNKAIPGLIPNGEVVSASAISSGPILLSDKENLPKELTENEILEIIKAFGETTRRAIEAGFDGVEIHGAHGFLLQNFISPFFNQRNDQWGGSVENRLRLSLEILREVKNVISKYADRPFLIGYRISPEEMPQQTYGLPDTFVLMDQLIKEDIDYLHFSLLDAVNQKPIDSEFSDEPISVVLNNYVNNRVPVLVAGSVTTPVMAEQVIDYDVSMVAIGRTLIINPNWVELVESGEEEKIDSNLKLDTVEDKKIPKKLLAIFETLKGWVPIKS</sequence>
<dbReference type="SUPFAM" id="SSF51395">
    <property type="entry name" value="FMN-linked oxidoreductases"/>
    <property type="match status" value="1"/>
</dbReference>
<dbReference type="PANTHER" id="PTHR43656">
    <property type="entry name" value="BINDING OXIDOREDUCTASE, PUTATIVE (AFU_ORTHOLOGUE AFUA_2G08260)-RELATED"/>
    <property type="match status" value="1"/>
</dbReference>
<dbReference type="GO" id="GO:0016491">
    <property type="term" value="F:oxidoreductase activity"/>
    <property type="evidence" value="ECO:0007669"/>
    <property type="project" value="UniProtKB-KW"/>
</dbReference>
<dbReference type="GO" id="GO:0010181">
    <property type="term" value="F:FMN binding"/>
    <property type="evidence" value="ECO:0007669"/>
    <property type="project" value="InterPro"/>
</dbReference>
<dbReference type="Gene3D" id="3.20.20.70">
    <property type="entry name" value="Aldolase class I"/>
    <property type="match status" value="1"/>
</dbReference>
<dbReference type="KEGG" id="chh:A0O34_14385"/>
<gene>
    <name evidence="4" type="ORF">A0O34_14385</name>
</gene>
<dbReference type="CDD" id="cd04735">
    <property type="entry name" value="OYE_like_4_FMN"/>
    <property type="match status" value="1"/>
</dbReference>
<evidence type="ECO:0000313" key="5">
    <source>
        <dbReference type="Proteomes" id="UP000077824"/>
    </source>
</evidence>
<evidence type="ECO:0000256" key="1">
    <source>
        <dbReference type="ARBA" id="ARBA00022630"/>
    </source>
</evidence>
<evidence type="ECO:0000259" key="3">
    <source>
        <dbReference type="Pfam" id="PF00724"/>
    </source>
</evidence>
<dbReference type="AlphaFoldDB" id="A0A172XXA1"/>
<protein>
    <submittedName>
        <fullName evidence="4">NADH:flavin oxidoreductase</fullName>
    </submittedName>
</protein>
<keyword evidence="1" id="KW-0285">Flavoprotein</keyword>
<dbReference type="STRING" id="1685010.A0O34_14385"/>